<name>A0A4R6THZ6_9FLAO</name>
<dbReference type="Proteomes" id="UP000295468">
    <property type="component" value="Unassembled WGS sequence"/>
</dbReference>
<evidence type="ECO:0000313" key="2">
    <source>
        <dbReference type="EMBL" id="TDQ28137.1"/>
    </source>
</evidence>
<keyword evidence="3" id="KW-1185">Reference proteome</keyword>
<sequence>MIKILLLSSALLFTLLTNAQESILFQIGYHPNKIYSTEMETNSDSEIDFIASEETLALLKGNGMKLPLKVQQNTIMSLTNSTQNSMINGDTPAIIEYGDMITQSTVNGVTTSEKKPYSGMKIKGAFNDQGSFEIDTIIGNQVTSQMRNILRTTLKNIQQQVKFPEVPISIGDNFQNNIPLTIPLEGMAPIHAIINTTYHLLEIRDDIAIFDTQLAISLDSSQEQFNIEASGSGSGLAKFNYKENYFLLNESEMPMNISVQIREDLTMKMKSVTRTTLKVTME</sequence>
<feature type="signal peptide" evidence="1">
    <location>
        <begin position="1"/>
        <end position="19"/>
    </location>
</feature>
<dbReference type="OrthoDB" id="1376102at2"/>
<protein>
    <recommendedName>
        <fullName evidence="4">Gliding motility-associated protein GldM C-terminal domain-containing protein</fullName>
    </recommendedName>
</protein>
<comment type="caution">
    <text evidence="2">The sequence shown here is derived from an EMBL/GenBank/DDBJ whole genome shotgun (WGS) entry which is preliminary data.</text>
</comment>
<accession>A0A4R6THZ6</accession>
<feature type="chain" id="PRO_5020227661" description="Gliding motility-associated protein GldM C-terminal domain-containing protein" evidence="1">
    <location>
        <begin position="20"/>
        <end position="282"/>
    </location>
</feature>
<dbReference type="EMBL" id="SNYI01000010">
    <property type="protein sequence ID" value="TDQ28137.1"/>
    <property type="molecule type" value="Genomic_DNA"/>
</dbReference>
<proteinExistence type="predicted"/>
<keyword evidence="1" id="KW-0732">Signal</keyword>
<reference evidence="2 3" key="1">
    <citation type="submission" date="2019-03" db="EMBL/GenBank/DDBJ databases">
        <title>Genomic Encyclopedia of Archaeal and Bacterial Type Strains, Phase II (KMG-II): from individual species to whole genera.</title>
        <authorList>
            <person name="Goeker M."/>
        </authorList>
    </citation>
    <scope>NUCLEOTIDE SEQUENCE [LARGE SCALE GENOMIC DNA]</scope>
    <source>
        <strain evidence="2 3">DSM 18435</strain>
    </source>
</reference>
<organism evidence="2 3">
    <name type="scientific">Zeaxanthinibacter enoshimensis</name>
    <dbReference type="NCBI Taxonomy" id="392009"/>
    <lineage>
        <taxon>Bacteria</taxon>
        <taxon>Pseudomonadati</taxon>
        <taxon>Bacteroidota</taxon>
        <taxon>Flavobacteriia</taxon>
        <taxon>Flavobacteriales</taxon>
        <taxon>Flavobacteriaceae</taxon>
        <taxon>Zeaxanthinibacter</taxon>
    </lineage>
</organism>
<evidence type="ECO:0008006" key="4">
    <source>
        <dbReference type="Google" id="ProtNLM"/>
    </source>
</evidence>
<evidence type="ECO:0000313" key="3">
    <source>
        <dbReference type="Proteomes" id="UP000295468"/>
    </source>
</evidence>
<dbReference type="AlphaFoldDB" id="A0A4R6THZ6"/>
<gene>
    <name evidence="2" type="ORF">CLV82_2979</name>
</gene>
<evidence type="ECO:0000256" key="1">
    <source>
        <dbReference type="SAM" id="SignalP"/>
    </source>
</evidence>
<dbReference type="RefSeq" id="WP_133645110.1">
    <property type="nucleotide sequence ID" value="NZ_SNYI01000010.1"/>
</dbReference>